<dbReference type="GO" id="GO:0048039">
    <property type="term" value="F:ubiquinone binding"/>
    <property type="evidence" value="ECO:0007669"/>
    <property type="project" value="TreeGrafter"/>
</dbReference>
<feature type="transmembrane region" description="Helical" evidence="17">
    <location>
        <begin position="216"/>
        <end position="237"/>
    </location>
</feature>
<keyword evidence="15 17" id="KW-0472">Membrane</keyword>
<dbReference type="PANTHER" id="PTHR43507">
    <property type="entry name" value="NADH-UBIQUINONE OXIDOREDUCTASE CHAIN 4"/>
    <property type="match status" value="1"/>
</dbReference>
<dbReference type="GO" id="GO:0003954">
    <property type="term" value="F:NADH dehydrogenase activity"/>
    <property type="evidence" value="ECO:0007669"/>
    <property type="project" value="TreeGrafter"/>
</dbReference>
<evidence type="ECO:0000256" key="7">
    <source>
        <dbReference type="ARBA" id="ARBA00022660"/>
    </source>
</evidence>
<feature type="transmembrane region" description="Helical" evidence="17">
    <location>
        <begin position="88"/>
        <end position="106"/>
    </location>
</feature>
<evidence type="ECO:0000256" key="1">
    <source>
        <dbReference type="ARBA" id="ARBA00003257"/>
    </source>
</evidence>
<dbReference type="GO" id="GO:0031966">
    <property type="term" value="C:mitochondrial membrane"/>
    <property type="evidence" value="ECO:0007669"/>
    <property type="project" value="UniProtKB-SubCell"/>
</dbReference>
<evidence type="ECO:0000256" key="14">
    <source>
        <dbReference type="ARBA" id="ARBA00023128"/>
    </source>
</evidence>
<keyword evidence="9" id="KW-1278">Translocase</keyword>
<comment type="function">
    <text evidence="1">Core subunit of the mitochondrial membrane respiratory chain NADH dehydrogenase (Complex I) that is believed to belong to the minimal assembly required for catalysis. Complex I functions in the transfer of electrons from NADH to the respiratory chain. The immediate electron acceptor for the enzyme is believed to be ubiquinone.</text>
</comment>
<evidence type="ECO:0000259" key="18">
    <source>
        <dbReference type="Pfam" id="PF00361"/>
    </source>
</evidence>
<feature type="transmembrane region" description="Helical" evidence="17">
    <location>
        <begin position="186"/>
        <end position="209"/>
    </location>
</feature>
<feature type="transmembrane region" description="Helical" evidence="17">
    <location>
        <begin position="249"/>
        <end position="271"/>
    </location>
</feature>
<evidence type="ECO:0000256" key="11">
    <source>
        <dbReference type="ARBA" id="ARBA00022989"/>
    </source>
</evidence>
<organism evidence="19">
    <name type="scientific">Atta laevigata</name>
    <dbReference type="NCBI Taxonomy" id="493208"/>
    <lineage>
        <taxon>Eukaryota</taxon>
        <taxon>Metazoa</taxon>
        <taxon>Ecdysozoa</taxon>
        <taxon>Arthropoda</taxon>
        <taxon>Hexapoda</taxon>
        <taxon>Insecta</taxon>
        <taxon>Pterygota</taxon>
        <taxon>Neoptera</taxon>
        <taxon>Endopterygota</taxon>
        <taxon>Hymenoptera</taxon>
        <taxon>Apocrita</taxon>
        <taxon>Aculeata</taxon>
        <taxon>Formicoidea</taxon>
        <taxon>Formicidae</taxon>
        <taxon>Myrmicinae</taxon>
        <taxon>Atta</taxon>
    </lineage>
</organism>
<dbReference type="EMBL" id="KC346251">
    <property type="protein sequence ID" value="AGG40656.1"/>
    <property type="molecule type" value="Genomic_DNA"/>
</dbReference>
<evidence type="ECO:0000256" key="9">
    <source>
        <dbReference type="ARBA" id="ARBA00022967"/>
    </source>
</evidence>
<comment type="similarity">
    <text evidence="3 17">Belongs to the complex I subunit 4 family.</text>
</comment>
<comment type="catalytic activity">
    <reaction evidence="16 17">
        <text>a ubiquinone + NADH + 5 H(+)(in) = a ubiquinol + NAD(+) + 4 H(+)(out)</text>
        <dbReference type="Rhea" id="RHEA:29091"/>
        <dbReference type="Rhea" id="RHEA-COMP:9565"/>
        <dbReference type="Rhea" id="RHEA-COMP:9566"/>
        <dbReference type="ChEBI" id="CHEBI:15378"/>
        <dbReference type="ChEBI" id="CHEBI:16389"/>
        <dbReference type="ChEBI" id="CHEBI:17976"/>
        <dbReference type="ChEBI" id="CHEBI:57540"/>
        <dbReference type="ChEBI" id="CHEBI:57945"/>
        <dbReference type="EC" id="7.1.1.2"/>
    </reaction>
</comment>
<dbReference type="GO" id="GO:0008137">
    <property type="term" value="F:NADH dehydrogenase (ubiquinone) activity"/>
    <property type="evidence" value="ECO:0007669"/>
    <property type="project" value="UniProtKB-UniRule"/>
</dbReference>
<evidence type="ECO:0000256" key="6">
    <source>
        <dbReference type="ARBA" id="ARBA00022448"/>
    </source>
</evidence>
<feature type="domain" description="NADH:quinone oxidoreductase/Mrp antiporter transmembrane" evidence="18">
    <location>
        <begin position="109"/>
        <end position="391"/>
    </location>
</feature>
<sequence>MKIYMMKFIMLVMFMNLMVVYNSMVMFYYNLCYLLSFLLIFFYMEKDIEWFNIMMSLGCNYYSMMLLMLSFWILGLMFMCLSSEGVELKLKLIIFVNMLMVLVMFFTYMDFILFYLMFEISLIPTFFLIIYWGSNMERLSAGYYMMMYMLLISFPLLVYIFNMYMYGMTMKFSLMVKVMNNYDITFWGFLMIYMAFFIKMPIYLFHVWLPKAHVEAPVYGSMVLAGVLLKMGSYGLIRLMEMFYKVSVKYSYIIFSIGIIGSIIISILCLVQVDMKSMVAYSSVVHMNLMLCSLMTFYKVGMLGSYVMMISHGLCSSGMFFMVNLYYERSGSRLLFLNKGMISNLPTIIMWWFLFCIMNFSFPLSLNFIGETLMLMSIVNWDLMMMMYLMLICFFSSAYSLYLFSYVYHGKNIYYESKIYNSSLKEYMILINHYFPLLMFMLNLMLFM</sequence>
<feature type="transmembrane region" description="Helical" evidence="17">
    <location>
        <begin position="386"/>
        <end position="408"/>
    </location>
</feature>
<evidence type="ECO:0000256" key="12">
    <source>
        <dbReference type="ARBA" id="ARBA00023027"/>
    </source>
</evidence>
<feature type="transmembrane region" description="Helical" evidence="17">
    <location>
        <begin position="304"/>
        <end position="327"/>
    </location>
</feature>
<dbReference type="InterPro" id="IPR003918">
    <property type="entry name" value="NADH_UbQ_OxRdtase"/>
</dbReference>
<evidence type="ECO:0000256" key="3">
    <source>
        <dbReference type="ARBA" id="ARBA00009025"/>
    </source>
</evidence>
<evidence type="ECO:0000256" key="10">
    <source>
        <dbReference type="ARBA" id="ARBA00022982"/>
    </source>
</evidence>
<comment type="subcellular location">
    <subcellularLocation>
        <location evidence="2 17">Mitochondrion membrane</location>
        <topology evidence="2 17">Multi-pass membrane protein</topology>
    </subcellularLocation>
</comment>
<keyword evidence="11 17" id="KW-1133">Transmembrane helix</keyword>
<reference evidence="19" key="1">
    <citation type="submission" date="2012-12" db="EMBL/GenBank/DDBJ databases">
        <authorList>
            <person name="Rodovalho C.M."/>
            <person name="Lyra M.L."/>
            <person name="Ferro M."/>
            <person name="Bacci M.Jr."/>
        </authorList>
    </citation>
    <scope>NUCLEOTIDE SEQUENCE</scope>
</reference>
<keyword evidence="14 17" id="KW-0496">Mitochondrion</keyword>
<evidence type="ECO:0000256" key="2">
    <source>
        <dbReference type="ARBA" id="ARBA00004225"/>
    </source>
</evidence>
<protein>
    <recommendedName>
        <fullName evidence="5 17">NADH-ubiquinone oxidoreductase chain 4</fullName>
        <ecNumber evidence="4 17">7.1.1.2</ecNumber>
    </recommendedName>
</protein>
<evidence type="ECO:0000256" key="17">
    <source>
        <dbReference type="RuleBase" id="RU003297"/>
    </source>
</evidence>
<feature type="transmembrane region" description="Helical" evidence="17">
    <location>
        <begin position="112"/>
        <end position="133"/>
    </location>
</feature>
<evidence type="ECO:0000256" key="15">
    <source>
        <dbReference type="ARBA" id="ARBA00023136"/>
    </source>
</evidence>
<dbReference type="GO" id="GO:0015990">
    <property type="term" value="P:electron transport coupled proton transport"/>
    <property type="evidence" value="ECO:0007669"/>
    <property type="project" value="TreeGrafter"/>
</dbReference>
<keyword evidence="10 17" id="KW-0249">Electron transport</keyword>
<feature type="transmembrane region" description="Helical" evidence="17">
    <location>
        <begin position="429"/>
        <end position="447"/>
    </location>
</feature>
<accession>V9MHS3</accession>
<evidence type="ECO:0000313" key="19">
    <source>
        <dbReference type="EMBL" id="AGG40656.1"/>
    </source>
</evidence>
<dbReference type="EC" id="7.1.1.2" evidence="4 17"/>
<geneLocation type="mitochondrion" evidence="19"/>
<dbReference type="PANTHER" id="PTHR43507:SF20">
    <property type="entry name" value="NADH-UBIQUINONE OXIDOREDUCTASE CHAIN 4"/>
    <property type="match status" value="1"/>
</dbReference>
<feature type="transmembrane region" description="Helical" evidence="17">
    <location>
        <begin position="62"/>
        <end position="81"/>
    </location>
</feature>
<dbReference type="InterPro" id="IPR001750">
    <property type="entry name" value="ND/Mrp_TM"/>
</dbReference>
<dbReference type="AlphaFoldDB" id="V9MHS3"/>
<reference evidence="19" key="2">
    <citation type="journal article" date="2014" name="PLoS ONE">
        <title>The Mitochondrial Genome of the Leaf-Cutter Ant Atta laevigata: A Mitogenome with a Large Number of Intergenic Spacers.</title>
        <authorList>
            <person name="Rodovalho Cde M."/>
            <person name="Lyra M.L."/>
            <person name="Ferro M."/>
            <person name="Bacci M.Jr."/>
        </authorList>
    </citation>
    <scope>NUCLEOTIDE SEQUENCE</scope>
</reference>
<keyword evidence="6 17" id="KW-0813">Transport</keyword>
<proteinExistence type="inferred from homology"/>
<gene>
    <name evidence="19" type="primary">ND4</name>
</gene>
<feature type="transmembrane region" description="Helical" evidence="17">
    <location>
        <begin position="145"/>
        <end position="166"/>
    </location>
</feature>
<keyword evidence="12 17" id="KW-0520">NAD</keyword>
<evidence type="ECO:0000256" key="5">
    <source>
        <dbReference type="ARBA" id="ARBA00021006"/>
    </source>
</evidence>
<name>V9MHS3_9HYME</name>
<dbReference type="Pfam" id="PF00361">
    <property type="entry name" value="Proton_antipo_M"/>
    <property type="match status" value="1"/>
</dbReference>
<dbReference type="GO" id="GO:0042773">
    <property type="term" value="P:ATP synthesis coupled electron transport"/>
    <property type="evidence" value="ECO:0007669"/>
    <property type="project" value="InterPro"/>
</dbReference>
<evidence type="ECO:0000256" key="13">
    <source>
        <dbReference type="ARBA" id="ARBA00023075"/>
    </source>
</evidence>
<evidence type="ECO:0000256" key="8">
    <source>
        <dbReference type="ARBA" id="ARBA00022692"/>
    </source>
</evidence>
<dbReference type="PRINTS" id="PR01437">
    <property type="entry name" value="NUOXDRDTASE4"/>
</dbReference>
<evidence type="ECO:0000256" key="4">
    <source>
        <dbReference type="ARBA" id="ARBA00012944"/>
    </source>
</evidence>
<comment type="function">
    <text evidence="17">Core subunit of the mitochondrial membrane respiratory chain NADH dehydrogenase (Complex I) which catalyzes electron transfer from NADH through the respiratory chain, using ubiquinone as an electron acceptor. Essential for the catalytic activity and assembly of complex I.</text>
</comment>
<feature type="transmembrane region" description="Helical" evidence="17">
    <location>
        <begin position="348"/>
        <end position="366"/>
    </location>
</feature>
<keyword evidence="8 17" id="KW-0812">Transmembrane</keyword>
<keyword evidence="13 17" id="KW-0830">Ubiquinone</keyword>
<evidence type="ECO:0000256" key="16">
    <source>
        <dbReference type="ARBA" id="ARBA00049551"/>
    </source>
</evidence>
<keyword evidence="7 17" id="KW-0679">Respiratory chain</keyword>